<protein>
    <submittedName>
        <fullName evidence="5">Membrane traffic protein</fullName>
    </submittedName>
</protein>
<dbReference type="GO" id="GO:0006900">
    <property type="term" value="P:vesicle budding from membrane"/>
    <property type="evidence" value="ECO:0007669"/>
    <property type="project" value="TreeGrafter"/>
</dbReference>
<feature type="coiled-coil region" evidence="3">
    <location>
        <begin position="99"/>
        <end position="148"/>
    </location>
</feature>
<keyword evidence="2 3" id="KW-0175">Coiled coil</keyword>
<dbReference type="InterPro" id="IPR005024">
    <property type="entry name" value="Snf7_fam"/>
</dbReference>
<dbReference type="PANTHER" id="PTHR22761">
    <property type="entry name" value="CHARGED MULTIVESICULAR BODY PROTEIN"/>
    <property type="match status" value="1"/>
</dbReference>
<feature type="region of interest" description="Disordered" evidence="4">
    <location>
        <begin position="175"/>
        <end position="236"/>
    </location>
</feature>
<organism evidence="5 6">
    <name type="scientific">Lithospermum erythrorhizon</name>
    <name type="common">Purple gromwell</name>
    <name type="synonym">Lithospermum officinale var. erythrorhizon</name>
    <dbReference type="NCBI Taxonomy" id="34254"/>
    <lineage>
        <taxon>Eukaryota</taxon>
        <taxon>Viridiplantae</taxon>
        <taxon>Streptophyta</taxon>
        <taxon>Embryophyta</taxon>
        <taxon>Tracheophyta</taxon>
        <taxon>Spermatophyta</taxon>
        <taxon>Magnoliopsida</taxon>
        <taxon>eudicotyledons</taxon>
        <taxon>Gunneridae</taxon>
        <taxon>Pentapetalae</taxon>
        <taxon>asterids</taxon>
        <taxon>lamiids</taxon>
        <taxon>Boraginales</taxon>
        <taxon>Boraginaceae</taxon>
        <taxon>Boraginoideae</taxon>
        <taxon>Lithospermeae</taxon>
        <taxon>Lithospermum</taxon>
    </lineage>
</organism>
<keyword evidence="6" id="KW-1185">Reference proteome</keyword>
<dbReference type="Pfam" id="PF03357">
    <property type="entry name" value="Snf7"/>
    <property type="match status" value="1"/>
</dbReference>
<dbReference type="AlphaFoldDB" id="A0AAV3S0F8"/>
<dbReference type="EMBL" id="BAABME010014715">
    <property type="protein sequence ID" value="GAA0187443.1"/>
    <property type="molecule type" value="Genomic_DNA"/>
</dbReference>
<evidence type="ECO:0000256" key="3">
    <source>
        <dbReference type="SAM" id="Coils"/>
    </source>
</evidence>
<name>A0AAV3S0F8_LITER</name>
<sequence length="236" mass="26306">MQRIFGNKKNKDPPLSVQDASDRINKRGESVDDKIKKLDGELAKYKEQIKKTRPGPALEAVKARAMRVLKQKRMYEGQRDMLYNQTYNLDQVSFASEGIKDAQQTMSALKSANKELKGMMKTVKIQDIDNLQDEMMDLMDVSNEIQESLGRSYSVPDDIDEDELLGELDALEADMGQETISEGVPSYLQPDTESDLDSEFNLPSAPTGNASTPADRVNAQAEDEFGFPAVPHGLRG</sequence>
<dbReference type="Proteomes" id="UP001454036">
    <property type="component" value="Unassembled WGS sequence"/>
</dbReference>
<evidence type="ECO:0000313" key="5">
    <source>
        <dbReference type="EMBL" id="GAA0187443.1"/>
    </source>
</evidence>
<feature type="compositionally biased region" description="Basic and acidic residues" evidence="4">
    <location>
        <begin position="20"/>
        <end position="32"/>
    </location>
</feature>
<dbReference type="GO" id="GO:0032511">
    <property type="term" value="P:late endosome to vacuole transport via multivesicular body sorting pathway"/>
    <property type="evidence" value="ECO:0007669"/>
    <property type="project" value="TreeGrafter"/>
</dbReference>
<evidence type="ECO:0000256" key="2">
    <source>
        <dbReference type="ARBA" id="ARBA00023054"/>
    </source>
</evidence>
<gene>
    <name evidence="5" type="ORF">LIER_34731</name>
</gene>
<comment type="similarity">
    <text evidence="1">Belongs to the SNF7 family.</text>
</comment>
<dbReference type="GO" id="GO:0005771">
    <property type="term" value="C:multivesicular body"/>
    <property type="evidence" value="ECO:0007669"/>
    <property type="project" value="TreeGrafter"/>
</dbReference>
<dbReference type="Gene3D" id="6.10.250.1710">
    <property type="match status" value="1"/>
</dbReference>
<evidence type="ECO:0000256" key="4">
    <source>
        <dbReference type="SAM" id="MobiDB-lite"/>
    </source>
</evidence>
<evidence type="ECO:0000256" key="1">
    <source>
        <dbReference type="ARBA" id="ARBA00006190"/>
    </source>
</evidence>
<evidence type="ECO:0000313" key="6">
    <source>
        <dbReference type="Proteomes" id="UP001454036"/>
    </source>
</evidence>
<proteinExistence type="inferred from homology"/>
<feature type="region of interest" description="Disordered" evidence="4">
    <location>
        <begin position="1"/>
        <end position="32"/>
    </location>
</feature>
<reference evidence="5 6" key="1">
    <citation type="submission" date="2024-01" db="EMBL/GenBank/DDBJ databases">
        <title>The complete chloroplast genome sequence of Lithospermum erythrorhizon: insights into the phylogenetic relationship among Boraginaceae species and the maternal lineages of purple gromwells.</title>
        <authorList>
            <person name="Okada T."/>
            <person name="Watanabe K."/>
        </authorList>
    </citation>
    <scope>NUCLEOTIDE SEQUENCE [LARGE SCALE GENOMIC DNA]</scope>
</reference>
<dbReference type="PANTHER" id="PTHR22761:SF12">
    <property type="entry name" value="CHARGED MULTIVESICULAR BODY PROTEIN 5"/>
    <property type="match status" value="1"/>
</dbReference>
<comment type="caution">
    <text evidence="5">The sequence shown here is derived from an EMBL/GenBank/DDBJ whole genome shotgun (WGS) entry which is preliminary data.</text>
</comment>
<accession>A0AAV3S0F8</accession>